<dbReference type="Proteomes" id="UP000323067">
    <property type="component" value="Chromosome iv"/>
</dbReference>
<dbReference type="VEuPathDB" id="FungiDB:A9K55_002339"/>
<dbReference type="PANTHER" id="PTHR24133:SF40">
    <property type="entry name" value="ANKYRIN REPEAT DOMAIN 44"/>
    <property type="match status" value="1"/>
</dbReference>
<proteinExistence type="predicted"/>
<sequence>MPGQVGLRLRGFNINQLKTALLQDDLETFTRLLVSPVKANDLSAVMYEAIKKDRDRFVQGLLDFGMGTSYNFAFEAVRSEATSCLEVFLANGWDINQPQSETQPSILADAITNRKMALWLLDHGADLNKSTYVDMTPMSLAVQNASPDLVQTFLNLGGDVTKGELLQYVLDRPRSEAADAIEILAMLLDKGAPLNTVMYDKHAASRRLYPFIERGTALQKAIAAGNAEAVRYLLGRGADPTIKNSMGRDAVECAERSGHGDFSALEQPILFWYCLEVRNSSNSLMIALNRFGKLRHVPIACWIDWSVANSRSRLVSQSPALLAFRSISLIGGNNCLI</sequence>
<feature type="repeat" description="ANK" evidence="1">
    <location>
        <begin position="213"/>
        <end position="245"/>
    </location>
</feature>
<dbReference type="InterPro" id="IPR036770">
    <property type="entry name" value="Ankyrin_rpt-contain_sf"/>
</dbReference>
<dbReference type="InterPro" id="IPR002110">
    <property type="entry name" value="Ankyrin_rpt"/>
</dbReference>
<dbReference type="PANTHER" id="PTHR24133">
    <property type="entry name" value="ANKYRIN DOMAIN-CONTAINING"/>
    <property type="match status" value="1"/>
</dbReference>
<dbReference type="PROSITE" id="PS50297">
    <property type="entry name" value="ANK_REP_REGION"/>
    <property type="match status" value="1"/>
</dbReference>
<keyword evidence="1" id="KW-0040">ANK repeat</keyword>
<dbReference type="PROSITE" id="PS50088">
    <property type="entry name" value="ANK_REPEAT"/>
    <property type="match status" value="1"/>
</dbReference>
<dbReference type="AlphaFoldDB" id="A0A2H4S679"/>
<gene>
    <name evidence="2" type="ORF">A9K55_002339</name>
</gene>
<evidence type="ECO:0000256" key="1">
    <source>
        <dbReference type="PROSITE-ProRule" id="PRU00023"/>
    </source>
</evidence>
<organism evidence="2 3">
    <name type="scientific">Cordyceps militaris</name>
    <name type="common">Caterpillar fungus</name>
    <name type="synonym">Clavaria militaris</name>
    <dbReference type="NCBI Taxonomy" id="73501"/>
    <lineage>
        <taxon>Eukaryota</taxon>
        <taxon>Fungi</taxon>
        <taxon>Dikarya</taxon>
        <taxon>Ascomycota</taxon>
        <taxon>Pezizomycotina</taxon>
        <taxon>Sordariomycetes</taxon>
        <taxon>Hypocreomycetidae</taxon>
        <taxon>Hypocreales</taxon>
        <taxon>Cordycipitaceae</taxon>
        <taxon>Cordyceps</taxon>
    </lineage>
</organism>
<dbReference type="InterPro" id="IPR052391">
    <property type="entry name" value="E3_Ligase-Neurotoxin"/>
</dbReference>
<dbReference type="SMART" id="SM00248">
    <property type="entry name" value="ANK"/>
    <property type="match status" value="4"/>
</dbReference>
<dbReference type="EMBL" id="CP023322">
    <property type="protein sequence ID" value="ATY58604.1"/>
    <property type="molecule type" value="Genomic_DNA"/>
</dbReference>
<evidence type="ECO:0000313" key="2">
    <source>
        <dbReference type="EMBL" id="ATY58604.1"/>
    </source>
</evidence>
<dbReference type="VEuPathDB" id="FungiDB:CCM_09443"/>
<reference evidence="2 3" key="1">
    <citation type="journal article" date="2017" name="BMC Genomics">
        <title>Chromosome level assembly and secondary metabolite potential of the parasitic fungus Cordyceps militaris.</title>
        <authorList>
            <person name="Kramer G.J."/>
            <person name="Nodwell J.R."/>
        </authorList>
    </citation>
    <scope>NUCLEOTIDE SEQUENCE [LARGE SCALE GENOMIC DNA]</scope>
    <source>
        <strain evidence="2 3">ATCC 34164</strain>
    </source>
</reference>
<dbReference type="Pfam" id="PF12796">
    <property type="entry name" value="Ank_2"/>
    <property type="match status" value="1"/>
</dbReference>
<dbReference type="Gene3D" id="1.25.40.20">
    <property type="entry name" value="Ankyrin repeat-containing domain"/>
    <property type="match status" value="2"/>
</dbReference>
<evidence type="ECO:0000313" key="3">
    <source>
        <dbReference type="Proteomes" id="UP000323067"/>
    </source>
</evidence>
<name>A0A2H4S679_CORMI</name>
<protein>
    <submittedName>
        <fullName evidence="2">Ankyrin repeat</fullName>
    </submittedName>
</protein>
<accession>A0A2H4S679</accession>
<dbReference type="SUPFAM" id="SSF48403">
    <property type="entry name" value="Ankyrin repeat"/>
    <property type="match status" value="1"/>
</dbReference>
<dbReference type="Pfam" id="PF00023">
    <property type="entry name" value="Ank"/>
    <property type="match status" value="1"/>
</dbReference>